<dbReference type="EMBL" id="BMJJ01000001">
    <property type="protein sequence ID" value="GGD03634.1"/>
    <property type="molecule type" value="Genomic_DNA"/>
</dbReference>
<feature type="signal peptide" evidence="2">
    <location>
        <begin position="1"/>
        <end position="21"/>
    </location>
</feature>
<keyword evidence="4" id="KW-1185">Reference proteome</keyword>
<dbReference type="RefSeq" id="WP_188848789.1">
    <property type="nucleotide sequence ID" value="NZ_BMJJ01000001.1"/>
</dbReference>
<evidence type="ECO:0000256" key="2">
    <source>
        <dbReference type="SAM" id="SignalP"/>
    </source>
</evidence>
<feature type="transmembrane region" description="Helical" evidence="1">
    <location>
        <begin position="135"/>
        <end position="156"/>
    </location>
</feature>
<reference evidence="3" key="2">
    <citation type="submission" date="2020-09" db="EMBL/GenBank/DDBJ databases">
        <authorList>
            <person name="Sun Q."/>
            <person name="Zhou Y."/>
        </authorList>
    </citation>
    <scope>NUCLEOTIDE SEQUENCE</scope>
    <source>
        <strain evidence="3">CGMCC 1.15493</strain>
    </source>
</reference>
<feature type="chain" id="PRO_5037783033" description="DUF2937 family protein" evidence="2">
    <location>
        <begin position="22"/>
        <end position="174"/>
    </location>
</feature>
<comment type="caution">
    <text evidence="3">The sequence shown here is derived from an EMBL/GenBank/DDBJ whole genome shotgun (WGS) entry which is preliminary data.</text>
</comment>
<accession>A0A916XSG1</accession>
<evidence type="ECO:0000313" key="3">
    <source>
        <dbReference type="EMBL" id="GGD03634.1"/>
    </source>
</evidence>
<name>A0A916XSG1_9HYPH</name>
<evidence type="ECO:0000256" key="1">
    <source>
        <dbReference type="SAM" id="Phobius"/>
    </source>
</evidence>
<keyword evidence="1" id="KW-1133">Transmembrane helix</keyword>
<dbReference type="InterPro" id="IPR022584">
    <property type="entry name" value="DUF2937"/>
</dbReference>
<reference evidence="3" key="1">
    <citation type="journal article" date="2014" name="Int. J. Syst. Evol. Microbiol.">
        <title>Complete genome sequence of Corynebacterium casei LMG S-19264T (=DSM 44701T), isolated from a smear-ripened cheese.</title>
        <authorList>
            <consortium name="US DOE Joint Genome Institute (JGI-PGF)"/>
            <person name="Walter F."/>
            <person name="Albersmeier A."/>
            <person name="Kalinowski J."/>
            <person name="Ruckert C."/>
        </authorList>
    </citation>
    <scope>NUCLEOTIDE SEQUENCE</scope>
    <source>
        <strain evidence="3">CGMCC 1.15493</strain>
    </source>
</reference>
<protein>
    <recommendedName>
        <fullName evidence="5">DUF2937 family protein</fullName>
    </recommendedName>
</protein>
<evidence type="ECO:0008006" key="5">
    <source>
        <dbReference type="Google" id="ProtNLM"/>
    </source>
</evidence>
<organism evidence="3 4">
    <name type="scientific">Aureimonas glaciei</name>
    <dbReference type="NCBI Taxonomy" id="1776957"/>
    <lineage>
        <taxon>Bacteria</taxon>
        <taxon>Pseudomonadati</taxon>
        <taxon>Pseudomonadota</taxon>
        <taxon>Alphaproteobacteria</taxon>
        <taxon>Hyphomicrobiales</taxon>
        <taxon>Aurantimonadaceae</taxon>
        <taxon>Aureimonas</taxon>
    </lineage>
</organism>
<dbReference type="Proteomes" id="UP000613160">
    <property type="component" value="Unassembled WGS sequence"/>
</dbReference>
<dbReference type="AlphaFoldDB" id="A0A916XSG1"/>
<evidence type="ECO:0000313" key="4">
    <source>
        <dbReference type="Proteomes" id="UP000613160"/>
    </source>
</evidence>
<sequence length="174" mass="18380">MTGLLLRVVAALFLGGMVSQASELTQQYLQRLGGAVDALAAVVQRFDASAAAAGLSRESAVARLRQAPDTFVARQGADAEATITQYADLRERYDTLTRNPPILRPFLALGSPDGALLKRTLGDFRPALPITGDGLFLTVLGFAAGWASGAGIAGAMGMRRRRAARRQTAAQRPL</sequence>
<dbReference type="Pfam" id="PF11157">
    <property type="entry name" value="DUF2937"/>
    <property type="match status" value="1"/>
</dbReference>
<keyword evidence="1" id="KW-0812">Transmembrane</keyword>
<gene>
    <name evidence="3" type="ORF">GCM10011335_03050</name>
</gene>
<proteinExistence type="predicted"/>
<keyword evidence="2" id="KW-0732">Signal</keyword>
<keyword evidence="1" id="KW-0472">Membrane</keyword>